<name>A0A8J6H4A6_TENMO</name>
<protein>
    <recommendedName>
        <fullName evidence="6">MARVEL domain-containing protein</fullName>
    </recommendedName>
</protein>
<keyword evidence="1" id="KW-1133">Transmembrane helix</keyword>
<dbReference type="EMBL" id="JABDTM020029594">
    <property type="protein sequence ID" value="KAH0807872.1"/>
    <property type="molecule type" value="Genomic_DNA"/>
</dbReference>
<dbReference type="EMBL" id="JABDTM020029595">
    <property type="protein sequence ID" value="KAH0807868.1"/>
    <property type="molecule type" value="Genomic_DNA"/>
</dbReference>
<feature type="transmembrane region" description="Helical" evidence="1">
    <location>
        <begin position="65"/>
        <end position="84"/>
    </location>
</feature>
<comment type="caution">
    <text evidence="3">The sequence shown here is derived from an EMBL/GenBank/DDBJ whole genome shotgun (WGS) entry which is preliminary data.</text>
</comment>
<keyword evidence="1" id="KW-0472">Membrane</keyword>
<organism evidence="3 5">
    <name type="scientific">Tenebrio molitor</name>
    <name type="common">Yellow mealworm beetle</name>
    <dbReference type="NCBI Taxonomy" id="7067"/>
    <lineage>
        <taxon>Eukaryota</taxon>
        <taxon>Metazoa</taxon>
        <taxon>Ecdysozoa</taxon>
        <taxon>Arthropoda</taxon>
        <taxon>Hexapoda</taxon>
        <taxon>Insecta</taxon>
        <taxon>Pterygota</taxon>
        <taxon>Neoptera</taxon>
        <taxon>Endopterygota</taxon>
        <taxon>Coleoptera</taxon>
        <taxon>Polyphaga</taxon>
        <taxon>Cucujiformia</taxon>
        <taxon>Tenebrionidae</taxon>
        <taxon>Tenebrio</taxon>
    </lineage>
</organism>
<evidence type="ECO:0000313" key="5">
    <source>
        <dbReference type="Proteomes" id="UP000719412"/>
    </source>
</evidence>
<sequence length="149" mass="16395">MLVCLAALALFLAQTWDVCLDKPDWYDILFPVCVGLNFVVELLLYMIFSCGATVKYPGKWVKADIILNFIFSLIGIIGSVVTIATTVKCTENVSFHKIPGPLGVAGGGLSVVGCAAIFLMYRYVEDEEDSQVPQTPMERDIDLRKSMHA</sequence>
<keyword evidence="2" id="KW-0732">Signal</keyword>
<evidence type="ECO:0000256" key="1">
    <source>
        <dbReference type="SAM" id="Phobius"/>
    </source>
</evidence>
<evidence type="ECO:0008006" key="6">
    <source>
        <dbReference type="Google" id="ProtNLM"/>
    </source>
</evidence>
<feature type="transmembrane region" description="Helical" evidence="1">
    <location>
        <begin position="25"/>
        <end position="44"/>
    </location>
</feature>
<evidence type="ECO:0000313" key="4">
    <source>
        <dbReference type="EMBL" id="KAH0807872.1"/>
    </source>
</evidence>
<proteinExistence type="predicted"/>
<keyword evidence="5" id="KW-1185">Reference proteome</keyword>
<gene>
    <name evidence="4" type="ORF">GEV33_014922</name>
    <name evidence="3" type="ORF">GEV33_014926</name>
</gene>
<feature type="transmembrane region" description="Helical" evidence="1">
    <location>
        <begin position="104"/>
        <end position="124"/>
    </location>
</feature>
<dbReference type="AlphaFoldDB" id="A0A8J6H4A6"/>
<evidence type="ECO:0000256" key="2">
    <source>
        <dbReference type="SAM" id="SignalP"/>
    </source>
</evidence>
<keyword evidence="1" id="KW-0812">Transmembrane</keyword>
<feature type="chain" id="PRO_5036433778" description="MARVEL domain-containing protein" evidence="2">
    <location>
        <begin position="18"/>
        <end position="149"/>
    </location>
</feature>
<feature type="signal peptide" evidence="2">
    <location>
        <begin position="1"/>
        <end position="17"/>
    </location>
</feature>
<reference evidence="3" key="1">
    <citation type="journal article" date="2020" name="J Insects Food Feed">
        <title>The yellow mealworm (Tenebrio molitor) genome: a resource for the emerging insects as food and feed industry.</title>
        <authorList>
            <person name="Eriksson T."/>
            <person name="Andere A."/>
            <person name="Kelstrup H."/>
            <person name="Emery V."/>
            <person name="Picard C."/>
        </authorList>
    </citation>
    <scope>NUCLEOTIDE SEQUENCE</scope>
    <source>
        <strain evidence="3">Stoneville</strain>
        <tissue evidence="3">Whole head</tissue>
    </source>
</reference>
<evidence type="ECO:0000313" key="3">
    <source>
        <dbReference type="EMBL" id="KAH0807868.1"/>
    </source>
</evidence>
<accession>A0A8J6H4A6</accession>
<reference evidence="3" key="2">
    <citation type="submission" date="2021-08" db="EMBL/GenBank/DDBJ databases">
        <authorList>
            <person name="Eriksson T."/>
        </authorList>
    </citation>
    <scope>NUCLEOTIDE SEQUENCE</scope>
    <source>
        <strain evidence="3">Stoneville</strain>
        <tissue evidence="3">Whole head</tissue>
    </source>
</reference>
<dbReference type="Proteomes" id="UP000719412">
    <property type="component" value="Unassembled WGS sequence"/>
</dbReference>